<dbReference type="Proteomes" id="UP001152321">
    <property type="component" value="Unassembled WGS sequence"/>
</dbReference>
<dbReference type="Pfam" id="PF01569">
    <property type="entry name" value="PAP2"/>
    <property type="match status" value="1"/>
</dbReference>
<evidence type="ECO:0000256" key="1">
    <source>
        <dbReference type="SAM" id="Phobius"/>
    </source>
</evidence>
<gene>
    <name evidence="3" type="ORF">NWE73_02060</name>
</gene>
<feature type="domain" description="Phosphatidic acid phosphatase type 2/haloperoxidase" evidence="2">
    <location>
        <begin position="105"/>
        <end position="218"/>
    </location>
</feature>
<dbReference type="InterPro" id="IPR036938">
    <property type="entry name" value="PAP2/HPO_sf"/>
</dbReference>
<proteinExistence type="predicted"/>
<dbReference type="Gene3D" id="1.20.144.10">
    <property type="entry name" value="Phosphatidic acid phosphatase type 2/haloperoxidase"/>
    <property type="match status" value="2"/>
</dbReference>
<organism evidence="3 4">
    <name type="scientific">Bdellovibrio svalbardensis</name>
    <dbReference type="NCBI Taxonomy" id="2972972"/>
    <lineage>
        <taxon>Bacteria</taxon>
        <taxon>Pseudomonadati</taxon>
        <taxon>Bdellovibrionota</taxon>
        <taxon>Bdellovibrionia</taxon>
        <taxon>Bdellovibrionales</taxon>
        <taxon>Pseudobdellovibrionaceae</taxon>
        <taxon>Bdellovibrio</taxon>
    </lineage>
</organism>
<dbReference type="SUPFAM" id="SSF48317">
    <property type="entry name" value="Acid phosphatase/Vanadium-dependent haloperoxidase"/>
    <property type="match status" value="1"/>
</dbReference>
<evidence type="ECO:0000313" key="3">
    <source>
        <dbReference type="EMBL" id="MDG0815128.1"/>
    </source>
</evidence>
<name>A0ABT6DEC1_9BACT</name>
<feature type="transmembrane region" description="Helical" evidence="1">
    <location>
        <begin position="179"/>
        <end position="198"/>
    </location>
</feature>
<keyword evidence="1" id="KW-0812">Transmembrane</keyword>
<dbReference type="SMART" id="SM00014">
    <property type="entry name" value="acidPPc"/>
    <property type="match status" value="1"/>
</dbReference>
<keyword evidence="1" id="KW-0472">Membrane</keyword>
<sequence length="230" mass="26063">MPVQQFGELLRSPSKLKKHILLVTLSALILAALAAAFLDQRLSLFFNHEDIRTTWRPVARVVTDIGLSDYYFVIAILTWALARWVLPRIASLKKYSAKIDYARRWGLSLLVALLVSGVLTHLIKATVGRQRPHKTPDFDPFVFDPFTTHWHWHSFSSGHSQVLFTAATMFSIAFPKLRWLWLAIAIIGCATRIVVHDHFLSDTIFGACVGYVGTLLALRLMMKKTPNSLH</sequence>
<dbReference type="EMBL" id="JANRMI010000001">
    <property type="protein sequence ID" value="MDG0815128.1"/>
    <property type="molecule type" value="Genomic_DNA"/>
</dbReference>
<comment type="caution">
    <text evidence="3">The sequence shown here is derived from an EMBL/GenBank/DDBJ whole genome shotgun (WGS) entry which is preliminary data.</text>
</comment>
<accession>A0ABT6DEC1</accession>
<dbReference type="InterPro" id="IPR000326">
    <property type="entry name" value="PAP2/HPO"/>
</dbReference>
<protein>
    <submittedName>
        <fullName evidence="3">Phosphatase PAP2 family protein</fullName>
    </submittedName>
</protein>
<evidence type="ECO:0000313" key="4">
    <source>
        <dbReference type="Proteomes" id="UP001152321"/>
    </source>
</evidence>
<keyword evidence="1" id="KW-1133">Transmembrane helix</keyword>
<feature type="transmembrane region" description="Helical" evidence="1">
    <location>
        <begin position="107"/>
        <end position="127"/>
    </location>
</feature>
<feature type="transmembrane region" description="Helical" evidence="1">
    <location>
        <begin position="20"/>
        <end position="38"/>
    </location>
</feature>
<keyword evidence="4" id="KW-1185">Reference proteome</keyword>
<reference evidence="3" key="1">
    <citation type="submission" date="2022-08" db="EMBL/GenBank/DDBJ databases">
        <title>Novel Bdellovibrio Species Isolated from Svalbard: Designation Bdellovibrio svalbardensis.</title>
        <authorList>
            <person name="Mitchell R.J."/>
            <person name="Choi S.Y."/>
        </authorList>
    </citation>
    <scope>NUCLEOTIDE SEQUENCE</scope>
    <source>
        <strain evidence="3">PAP01</strain>
    </source>
</reference>
<dbReference type="RefSeq" id="WP_277576604.1">
    <property type="nucleotide sequence ID" value="NZ_JANRMI010000001.1"/>
</dbReference>
<evidence type="ECO:0000259" key="2">
    <source>
        <dbReference type="SMART" id="SM00014"/>
    </source>
</evidence>
<feature type="transmembrane region" description="Helical" evidence="1">
    <location>
        <begin position="204"/>
        <end position="222"/>
    </location>
</feature>
<feature type="transmembrane region" description="Helical" evidence="1">
    <location>
        <begin position="70"/>
        <end position="86"/>
    </location>
</feature>